<dbReference type="InterPro" id="IPR001841">
    <property type="entry name" value="Znf_RING"/>
</dbReference>
<gene>
    <name evidence="7" type="ORF">ACEWY4_006352</name>
</gene>
<dbReference type="SUPFAM" id="SSF57850">
    <property type="entry name" value="RING/U-box"/>
    <property type="match status" value="1"/>
</dbReference>
<dbReference type="PANTHER" id="PTHR22663:SF29">
    <property type="entry name" value="RING FINGER PROTEIN 212B"/>
    <property type="match status" value="1"/>
</dbReference>
<dbReference type="GO" id="GO:0051321">
    <property type="term" value="P:meiotic cell cycle"/>
    <property type="evidence" value="ECO:0007669"/>
    <property type="project" value="UniProtKB-KW"/>
</dbReference>
<sequence>MSHVCYYYRMDWFHCNKCFRKEGKQFAISSCGHIFCASCINQKQCGVCGSSCKYLQISDQMKPQEQVFFRDPVKLIQSRMEYMSQVAQFQLKQMNKVLTYHKKKSMELEGRLNEVTEEYQRLKKEYSELKKHMSLLIFNAAVSLCRTIQKVCLPIAITSPVNNHQQNGSQYGAYDSLQRFREMTRQSSQHSQVMY</sequence>
<evidence type="ECO:0000256" key="3">
    <source>
        <dbReference type="ARBA" id="ARBA00022833"/>
    </source>
</evidence>
<dbReference type="PROSITE" id="PS00518">
    <property type="entry name" value="ZF_RING_1"/>
    <property type="match status" value="1"/>
</dbReference>
<dbReference type="Proteomes" id="UP001591681">
    <property type="component" value="Unassembled WGS sequence"/>
</dbReference>
<name>A0ABD1KDH9_9TELE</name>
<dbReference type="InterPro" id="IPR017907">
    <property type="entry name" value="Znf_RING_CS"/>
</dbReference>
<comment type="caution">
    <text evidence="7">The sequence shown here is derived from an EMBL/GenBank/DDBJ whole genome shotgun (WGS) entry which is preliminary data.</text>
</comment>
<keyword evidence="4" id="KW-0469">Meiosis</keyword>
<dbReference type="InterPro" id="IPR042123">
    <property type="entry name" value="Zip3/RNF212-like"/>
</dbReference>
<keyword evidence="3" id="KW-0862">Zinc</keyword>
<keyword evidence="1" id="KW-0479">Metal-binding</keyword>
<feature type="coiled-coil region" evidence="5">
    <location>
        <begin position="105"/>
        <end position="132"/>
    </location>
</feature>
<keyword evidence="8" id="KW-1185">Reference proteome</keyword>
<proteinExistence type="predicted"/>
<dbReference type="CDD" id="cd16747">
    <property type="entry name" value="RING-HC_RNF212B"/>
    <property type="match status" value="1"/>
</dbReference>
<keyword evidence="5" id="KW-0175">Coiled coil</keyword>
<dbReference type="Pfam" id="PF14634">
    <property type="entry name" value="zf-RING_5"/>
    <property type="match status" value="1"/>
</dbReference>
<evidence type="ECO:0000256" key="1">
    <source>
        <dbReference type="ARBA" id="ARBA00022723"/>
    </source>
</evidence>
<dbReference type="PANTHER" id="PTHR22663">
    <property type="entry name" value="RING FINGER PROTEIN NARYA-RELATED"/>
    <property type="match status" value="1"/>
</dbReference>
<evidence type="ECO:0000256" key="5">
    <source>
        <dbReference type="SAM" id="Coils"/>
    </source>
</evidence>
<feature type="domain" description="RING-type" evidence="6">
    <location>
        <begin position="14"/>
        <end position="49"/>
    </location>
</feature>
<dbReference type="AlphaFoldDB" id="A0ABD1KDH9"/>
<evidence type="ECO:0000313" key="8">
    <source>
        <dbReference type="Proteomes" id="UP001591681"/>
    </source>
</evidence>
<evidence type="ECO:0000256" key="4">
    <source>
        <dbReference type="ARBA" id="ARBA00023254"/>
    </source>
</evidence>
<organism evidence="7 8">
    <name type="scientific">Coilia grayii</name>
    <name type="common">Gray's grenadier anchovy</name>
    <dbReference type="NCBI Taxonomy" id="363190"/>
    <lineage>
        <taxon>Eukaryota</taxon>
        <taxon>Metazoa</taxon>
        <taxon>Chordata</taxon>
        <taxon>Craniata</taxon>
        <taxon>Vertebrata</taxon>
        <taxon>Euteleostomi</taxon>
        <taxon>Actinopterygii</taxon>
        <taxon>Neopterygii</taxon>
        <taxon>Teleostei</taxon>
        <taxon>Clupei</taxon>
        <taxon>Clupeiformes</taxon>
        <taxon>Clupeoidei</taxon>
        <taxon>Engraulidae</taxon>
        <taxon>Coilinae</taxon>
        <taxon>Coilia</taxon>
    </lineage>
</organism>
<reference evidence="7 8" key="1">
    <citation type="submission" date="2024-09" db="EMBL/GenBank/DDBJ databases">
        <title>A chromosome-level genome assembly of Gray's grenadier anchovy, Coilia grayii.</title>
        <authorList>
            <person name="Fu Z."/>
        </authorList>
    </citation>
    <scope>NUCLEOTIDE SEQUENCE [LARGE SCALE GENOMIC DNA]</scope>
    <source>
        <strain evidence="7">G4</strain>
        <tissue evidence="7">Muscle</tissue>
    </source>
</reference>
<evidence type="ECO:0000259" key="6">
    <source>
        <dbReference type="Pfam" id="PF14634"/>
    </source>
</evidence>
<accession>A0ABD1KDH9</accession>
<evidence type="ECO:0000256" key="2">
    <source>
        <dbReference type="ARBA" id="ARBA00022771"/>
    </source>
</evidence>
<evidence type="ECO:0000313" key="7">
    <source>
        <dbReference type="EMBL" id="KAL2097145.1"/>
    </source>
</evidence>
<dbReference type="GO" id="GO:0008270">
    <property type="term" value="F:zinc ion binding"/>
    <property type="evidence" value="ECO:0007669"/>
    <property type="project" value="UniProtKB-KW"/>
</dbReference>
<dbReference type="EMBL" id="JBHFQA010000006">
    <property type="protein sequence ID" value="KAL2097145.1"/>
    <property type="molecule type" value="Genomic_DNA"/>
</dbReference>
<keyword evidence="2" id="KW-0863">Zinc-finger</keyword>
<protein>
    <recommendedName>
        <fullName evidence="6">RING-type domain-containing protein</fullName>
    </recommendedName>
</protein>